<dbReference type="STRING" id="1462526.BN990_03463"/>
<comment type="caution">
    <text evidence="1">The sequence shown here is derived from an EMBL/GenBank/DDBJ whole genome shotgun (WGS) entry which is preliminary data.</text>
</comment>
<dbReference type="RefSeq" id="WP_038245817.1">
    <property type="nucleotide sequence ID" value="NZ_BNER01000007.1"/>
</dbReference>
<dbReference type="InterPro" id="IPR020139">
    <property type="entry name" value="DUF2642"/>
</dbReference>
<dbReference type="Pfam" id="PF10842">
    <property type="entry name" value="DUF2642"/>
    <property type="match status" value="1"/>
</dbReference>
<sequence length="124" mass="12838">MALTNGQRSLLELLNQLSQNLANSSGISKDVSVNLPGIGVDVGLDLGGNGGAGDTGDNGGTPDTPTTIRDVLLGLVNEQVELTTPFGMVTGTLLAVRDDYVVVIENTGSQALVRIDKIEFVSEL</sequence>
<dbReference type="OrthoDB" id="2973314at2"/>
<organism evidence="1 2">
    <name type="scientific">Virgibacillus massiliensis</name>
    <dbReference type="NCBI Taxonomy" id="1462526"/>
    <lineage>
        <taxon>Bacteria</taxon>
        <taxon>Bacillati</taxon>
        <taxon>Bacillota</taxon>
        <taxon>Bacilli</taxon>
        <taxon>Bacillales</taxon>
        <taxon>Bacillaceae</taxon>
        <taxon>Virgibacillus</taxon>
    </lineage>
</organism>
<gene>
    <name evidence="1" type="ORF">BN990_03463</name>
</gene>
<dbReference type="eggNOG" id="ENOG5033MVE">
    <property type="taxonomic scope" value="Bacteria"/>
</dbReference>
<dbReference type="AlphaFoldDB" id="A0A024QFY6"/>
<dbReference type="EMBL" id="CCDP010000002">
    <property type="protein sequence ID" value="CDQ41110.1"/>
    <property type="molecule type" value="Genomic_DNA"/>
</dbReference>
<evidence type="ECO:0000313" key="1">
    <source>
        <dbReference type="EMBL" id="CDQ41110.1"/>
    </source>
</evidence>
<dbReference type="Proteomes" id="UP000028875">
    <property type="component" value="Unassembled WGS sequence"/>
</dbReference>
<evidence type="ECO:0008006" key="3">
    <source>
        <dbReference type="Google" id="ProtNLM"/>
    </source>
</evidence>
<keyword evidence="2" id="KW-1185">Reference proteome</keyword>
<reference evidence="1 2" key="1">
    <citation type="submission" date="2014-03" db="EMBL/GenBank/DDBJ databases">
        <authorList>
            <person name="Urmite Genomes U."/>
        </authorList>
    </citation>
    <scope>NUCLEOTIDE SEQUENCE [LARGE SCALE GENOMIC DNA]</scope>
    <source>
        <strain evidence="1 2">Vm-5</strain>
    </source>
</reference>
<protein>
    <recommendedName>
        <fullName evidence="3">DUF2642 domain-containing protein</fullName>
    </recommendedName>
</protein>
<accession>A0A024QFY6</accession>
<reference evidence="2" key="2">
    <citation type="submission" date="2014-05" db="EMBL/GenBank/DDBJ databases">
        <title>Draft genome sequence of Virgibacillus massiliensis Vm-5.</title>
        <authorList>
            <person name="Khelaifia S."/>
            <person name="Croce O."/>
            <person name="Lagier J.C."/>
            <person name="Raoult D."/>
        </authorList>
    </citation>
    <scope>NUCLEOTIDE SEQUENCE [LARGE SCALE GENOMIC DNA]</scope>
    <source>
        <strain evidence="2">Vm-5</strain>
    </source>
</reference>
<proteinExistence type="predicted"/>
<evidence type="ECO:0000313" key="2">
    <source>
        <dbReference type="Proteomes" id="UP000028875"/>
    </source>
</evidence>
<name>A0A024QFY6_9BACI</name>